<dbReference type="InterPro" id="IPR013325">
    <property type="entry name" value="RNA_pol_sigma_r2"/>
</dbReference>
<gene>
    <name evidence="7" type="ORF">PZE19_24760</name>
</gene>
<dbReference type="CDD" id="cd06171">
    <property type="entry name" value="Sigma70_r4"/>
    <property type="match status" value="1"/>
</dbReference>
<evidence type="ECO:0000256" key="2">
    <source>
        <dbReference type="ARBA" id="ARBA00023015"/>
    </source>
</evidence>
<dbReference type="SUPFAM" id="SSF49464">
    <property type="entry name" value="Carboxypeptidase regulatory domain-like"/>
    <property type="match status" value="3"/>
</dbReference>
<dbReference type="Pfam" id="PF08281">
    <property type="entry name" value="Sigma70_r4_2"/>
    <property type="match status" value="1"/>
</dbReference>
<dbReference type="InterPro" id="IPR007627">
    <property type="entry name" value="RNA_pol_sigma70_r2"/>
</dbReference>
<dbReference type="Proteomes" id="UP001216907">
    <property type="component" value="Unassembled WGS sequence"/>
</dbReference>
<keyword evidence="4" id="KW-0804">Transcription</keyword>
<dbReference type="InterPro" id="IPR013324">
    <property type="entry name" value="RNA_pol_sigma_r3/r4-like"/>
</dbReference>
<reference evidence="7 8" key="1">
    <citation type="submission" date="2023-03" db="EMBL/GenBank/DDBJ databases">
        <title>Paludisphaera mucosa sp. nov. a novel planctomycete from northern fen.</title>
        <authorList>
            <person name="Ivanova A."/>
        </authorList>
    </citation>
    <scope>NUCLEOTIDE SEQUENCE [LARGE SCALE GENOMIC DNA]</scope>
    <source>
        <strain evidence="7 8">Pla2</strain>
    </source>
</reference>
<dbReference type="Gene3D" id="1.10.10.10">
    <property type="entry name" value="Winged helix-like DNA-binding domain superfamily/Winged helix DNA-binding domain"/>
    <property type="match status" value="1"/>
</dbReference>
<keyword evidence="2" id="KW-0805">Transcription regulation</keyword>
<dbReference type="InterPro" id="IPR014284">
    <property type="entry name" value="RNA_pol_sigma-70_dom"/>
</dbReference>
<dbReference type="InterPro" id="IPR036388">
    <property type="entry name" value="WH-like_DNA-bd_sf"/>
</dbReference>
<evidence type="ECO:0000313" key="7">
    <source>
        <dbReference type="EMBL" id="MDG3006992.1"/>
    </source>
</evidence>
<keyword evidence="3" id="KW-0731">Sigma factor</keyword>
<proteinExistence type="inferred from homology"/>
<dbReference type="InterPro" id="IPR008969">
    <property type="entry name" value="CarboxyPept-like_regulatory"/>
</dbReference>
<sequence length="949" mass="101057">MQRTSEDGTVRRIGSLYATGSVGSLSDGRLLERFASLDGVDREDAFAAIVQRHGPMVLATCRRMLGASADVDDAFQAVFLVLARKAGAIRGVEDIGGWLRVVAVRTGREVRVRSARIRAREGIALDVGRAADAPDPDLFELKSILDEELDRLPARFREAIRLCELDGLPRRDAAERLGLAEGTLSSRLARGRSLLRDRLARRGLAVGLLGAVLASPSKASPLPDSALRLALNATRNGAVPGTVSEAVASLAEGVLAMLAPSRWKWLAMAACAAGALALGSGLGWGHAARPNEPASFLAESSKPEASDEETVRGVVVDEAGRPVAGAEVLLNAYGSDERRGLTGPDGSFAMRPVDSLGVLVLSPDGRRVGKHVYARSPLHAPQVDPARIVVSPGGTLDVRVETVGGPVGGAMVEAVSDRCVVAHAETDSAGRARLLLPTDARVQWVVARKGGEGFDYVEFGDLLNVATPQGVPAAELQESVTLELREPWTVKIRLLGEAGPLADVPLFVPSLRSDSRRSLINFRSRLMEATTGPDGVAVFDWLPTSPSRTVFYPADGSLSRRSIEIDPEGETSVERFVHRMVPVRGRVALPDGSPARGLTVRAVGSGWDHNHGSGWARTAADGVYAMNVPPGESYCIWVEHETWAAPSLEGVELKAGALVNGIDFKLARGTVIRGRVTLGPERGPASGVAVSASEDIGSLPPPVGIGEVRIRPGSPIVGARTDADGRYALNVGPGNYRLTFDSRPPGEILQISGQAEEVRDHHLDRPKRRLLVGRVADEAGGTVAGAVVEIGPEPTRFVTTGRDGRFCVEVDRFEQALYVTNRDGSMATSIVVAPETSEVTIVVRPTARVVGVVVDGARNPRPAMKMLWLRRTQVGRWGRLDRVVGGLTSTDHAGRFSSPPLLVGEDYEIRPWPASSAPPDFRVGCNPIHPWGAGRLDLGEIRIPVALRH</sequence>
<evidence type="ECO:0000259" key="5">
    <source>
        <dbReference type="Pfam" id="PF04542"/>
    </source>
</evidence>
<protein>
    <submittedName>
        <fullName evidence="7">Sigma-70 family RNA polymerase sigma factor</fullName>
    </submittedName>
</protein>
<evidence type="ECO:0000256" key="4">
    <source>
        <dbReference type="ARBA" id="ARBA00023163"/>
    </source>
</evidence>
<comment type="similarity">
    <text evidence="1">Belongs to the sigma-70 factor family. ECF subfamily.</text>
</comment>
<dbReference type="RefSeq" id="WP_277863282.1">
    <property type="nucleotide sequence ID" value="NZ_JARRAG010000002.1"/>
</dbReference>
<feature type="domain" description="RNA polymerase sigma factor 70 region 4 type 2" evidence="6">
    <location>
        <begin position="144"/>
        <end position="194"/>
    </location>
</feature>
<feature type="domain" description="RNA polymerase sigma-70 region 2" evidence="5">
    <location>
        <begin position="49"/>
        <end position="106"/>
    </location>
</feature>
<name>A0ABT6FHH8_9BACT</name>
<evidence type="ECO:0000256" key="1">
    <source>
        <dbReference type="ARBA" id="ARBA00010641"/>
    </source>
</evidence>
<dbReference type="Pfam" id="PF04542">
    <property type="entry name" value="Sigma70_r2"/>
    <property type="match status" value="1"/>
</dbReference>
<dbReference type="SUPFAM" id="SSF88659">
    <property type="entry name" value="Sigma3 and sigma4 domains of RNA polymerase sigma factors"/>
    <property type="match status" value="1"/>
</dbReference>
<keyword evidence="8" id="KW-1185">Reference proteome</keyword>
<comment type="caution">
    <text evidence="7">The sequence shown here is derived from an EMBL/GenBank/DDBJ whole genome shotgun (WGS) entry which is preliminary data.</text>
</comment>
<accession>A0ABT6FHH8</accession>
<dbReference type="SUPFAM" id="SSF88946">
    <property type="entry name" value="Sigma2 domain of RNA polymerase sigma factors"/>
    <property type="match status" value="1"/>
</dbReference>
<dbReference type="EMBL" id="JARRAG010000002">
    <property type="protein sequence ID" value="MDG3006992.1"/>
    <property type="molecule type" value="Genomic_DNA"/>
</dbReference>
<dbReference type="PANTHER" id="PTHR43133">
    <property type="entry name" value="RNA POLYMERASE ECF-TYPE SIGMA FACTO"/>
    <property type="match status" value="1"/>
</dbReference>
<dbReference type="InterPro" id="IPR013249">
    <property type="entry name" value="RNA_pol_sigma70_r4_t2"/>
</dbReference>
<dbReference type="Gene3D" id="1.10.1740.10">
    <property type="match status" value="1"/>
</dbReference>
<organism evidence="7 8">
    <name type="scientific">Paludisphaera mucosa</name>
    <dbReference type="NCBI Taxonomy" id="3030827"/>
    <lineage>
        <taxon>Bacteria</taxon>
        <taxon>Pseudomonadati</taxon>
        <taxon>Planctomycetota</taxon>
        <taxon>Planctomycetia</taxon>
        <taxon>Isosphaerales</taxon>
        <taxon>Isosphaeraceae</taxon>
        <taxon>Paludisphaera</taxon>
    </lineage>
</organism>
<dbReference type="PANTHER" id="PTHR43133:SF51">
    <property type="entry name" value="RNA POLYMERASE SIGMA FACTOR"/>
    <property type="match status" value="1"/>
</dbReference>
<dbReference type="NCBIfam" id="TIGR02937">
    <property type="entry name" value="sigma70-ECF"/>
    <property type="match status" value="1"/>
</dbReference>
<evidence type="ECO:0000259" key="6">
    <source>
        <dbReference type="Pfam" id="PF08281"/>
    </source>
</evidence>
<evidence type="ECO:0000256" key="3">
    <source>
        <dbReference type="ARBA" id="ARBA00023082"/>
    </source>
</evidence>
<evidence type="ECO:0000313" key="8">
    <source>
        <dbReference type="Proteomes" id="UP001216907"/>
    </source>
</evidence>
<dbReference type="InterPro" id="IPR039425">
    <property type="entry name" value="RNA_pol_sigma-70-like"/>
</dbReference>